<evidence type="ECO:0008006" key="3">
    <source>
        <dbReference type="Google" id="ProtNLM"/>
    </source>
</evidence>
<sequence>MRRWAALPVDCRVVVVDQAGHVVCGDTPERCSDLVLGLVTAQEPVG</sequence>
<gene>
    <name evidence="1" type="ORF">JOF53_000218</name>
</gene>
<organism evidence="1 2">
    <name type="scientific">Crossiella equi</name>
    <dbReference type="NCBI Taxonomy" id="130796"/>
    <lineage>
        <taxon>Bacteria</taxon>
        <taxon>Bacillati</taxon>
        <taxon>Actinomycetota</taxon>
        <taxon>Actinomycetes</taxon>
        <taxon>Pseudonocardiales</taxon>
        <taxon>Pseudonocardiaceae</taxon>
        <taxon>Crossiella</taxon>
    </lineage>
</organism>
<comment type="caution">
    <text evidence="1">The sequence shown here is derived from an EMBL/GenBank/DDBJ whole genome shotgun (WGS) entry which is preliminary data.</text>
</comment>
<accession>A0ABS5A445</accession>
<evidence type="ECO:0000313" key="1">
    <source>
        <dbReference type="EMBL" id="MBP2471346.1"/>
    </source>
</evidence>
<evidence type="ECO:0000313" key="2">
    <source>
        <dbReference type="Proteomes" id="UP001519363"/>
    </source>
</evidence>
<name>A0ABS5A445_9PSEU</name>
<dbReference type="EMBL" id="JAGIOO010000001">
    <property type="protein sequence ID" value="MBP2471346.1"/>
    <property type="molecule type" value="Genomic_DNA"/>
</dbReference>
<dbReference type="RefSeq" id="WP_158103437.1">
    <property type="nucleotide sequence ID" value="NZ_JAGIOO010000001.1"/>
</dbReference>
<protein>
    <recommendedName>
        <fullName evidence="3">Alpha/beta hydrolase</fullName>
    </recommendedName>
</protein>
<reference evidence="1 2" key="1">
    <citation type="submission" date="2021-03" db="EMBL/GenBank/DDBJ databases">
        <title>Sequencing the genomes of 1000 actinobacteria strains.</title>
        <authorList>
            <person name="Klenk H.-P."/>
        </authorList>
    </citation>
    <scope>NUCLEOTIDE SEQUENCE [LARGE SCALE GENOMIC DNA]</scope>
    <source>
        <strain evidence="1 2">DSM 44580</strain>
    </source>
</reference>
<keyword evidence="2" id="KW-1185">Reference proteome</keyword>
<dbReference type="Proteomes" id="UP001519363">
    <property type="component" value="Unassembled WGS sequence"/>
</dbReference>
<proteinExistence type="predicted"/>